<dbReference type="InterPro" id="IPR019406">
    <property type="entry name" value="APLF_PBZ"/>
</dbReference>
<feature type="region of interest" description="Disordered" evidence="1">
    <location>
        <begin position="146"/>
        <end position="251"/>
    </location>
</feature>
<dbReference type="GO" id="GO:0003906">
    <property type="term" value="F:DNA-(apurinic or apyrimidinic site) endonuclease activity"/>
    <property type="evidence" value="ECO:0007669"/>
    <property type="project" value="InterPro"/>
</dbReference>
<dbReference type="Pfam" id="PF10283">
    <property type="entry name" value="zf-CCHH"/>
    <property type="match status" value="2"/>
</dbReference>
<sequence length="266" mass="30178">MNTNATLEDCAVLPGTSSYSLQIGSVDKKSNTEDKNEDVEDLVQNNQNDSRASQDYERNKSNENVQRIQSTGSSSVMHSKASTSQTASSNMQSLISKDESFCEISGDNHGGDQAAKKRTSCIYGEKCYRKNPAHFEEFCHPGDSDYVNTENESQDDSDDRPECPYGTDCYRKNPQHKLEYKHTMPPGRKLRRRAPKKVQSVLDDDSDNDGEPNAYDFEDSFINDEEEEDFDNTDEDSDWMPNSEEKDSEDVTNLLKEAKKFMKSKH</sequence>
<dbReference type="GO" id="GO:0008408">
    <property type="term" value="F:3'-5' exonuclease activity"/>
    <property type="evidence" value="ECO:0007669"/>
    <property type="project" value="InterPro"/>
</dbReference>
<evidence type="ECO:0000313" key="4">
    <source>
        <dbReference type="Proteomes" id="UP000812440"/>
    </source>
</evidence>
<feature type="region of interest" description="Disordered" evidence="1">
    <location>
        <begin position="24"/>
        <end position="92"/>
    </location>
</feature>
<dbReference type="GO" id="GO:0005634">
    <property type="term" value="C:nucleus"/>
    <property type="evidence" value="ECO:0007669"/>
    <property type="project" value="TreeGrafter"/>
</dbReference>
<comment type="caution">
    <text evidence="3">The sequence shown here is derived from an EMBL/GenBank/DDBJ whole genome shotgun (WGS) entry which is preliminary data.</text>
</comment>
<dbReference type="PANTHER" id="PTHR21315:SF2">
    <property type="entry name" value="APRATAXIN AND PNK-LIKE FACTOR"/>
    <property type="match status" value="1"/>
</dbReference>
<evidence type="ECO:0000256" key="1">
    <source>
        <dbReference type="SAM" id="MobiDB-lite"/>
    </source>
</evidence>
<dbReference type="GO" id="GO:0035861">
    <property type="term" value="C:site of double-strand break"/>
    <property type="evidence" value="ECO:0007669"/>
    <property type="project" value="TreeGrafter"/>
</dbReference>
<dbReference type="GO" id="GO:0006302">
    <property type="term" value="P:double-strand break repair"/>
    <property type="evidence" value="ECO:0007669"/>
    <property type="project" value="InterPro"/>
</dbReference>
<dbReference type="InterPro" id="IPR039253">
    <property type="entry name" value="APLF"/>
</dbReference>
<dbReference type="PANTHER" id="PTHR21315">
    <property type="entry name" value="APRATAXIN AND PNK-LIKE FACTOR-RELATED"/>
    <property type="match status" value="1"/>
</dbReference>
<evidence type="ECO:0000313" key="3">
    <source>
        <dbReference type="EMBL" id="KAG8443894.1"/>
    </source>
</evidence>
<feature type="domain" description="PBZ-type" evidence="2">
    <location>
        <begin position="118"/>
        <end position="143"/>
    </location>
</feature>
<proteinExistence type="predicted"/>
<reference evidence="3" key="1">
    <citation type="thesis" date="2020" institute="ProQuest LLC" country="789 East Eisenhower Parkway, Ann Arbor, MI, USA">
        <title>Comparative Genomics and Chromosome Evolution.</title>
        <authorList>
            <person name="Mudd A.B."/>
        </authorList>
    </citation>
    <scope>NUCLEOTIDE SEQUENCE</scope>
    <source>
        <strain evidence="3">Female2</strain>
        <tissue evidence="3">Blood</tissue>
    </source>
</reference>
<name>A0A8T2JK83_9PIPI</name>
<dbReference type="OrthoDB" id="10256774at2759"/>
<dbReference type="AlphaFoldDB" id="A0A8T2JK83"/>
<protein>
    <recommendedName>
        <fullName evidence="2">PBZ-type domain-containing protein</fullName>
    </recommendedName>
</protein>
<evidence type="ECO:0000259" key="2">
    <source>
        <dbReference type="Pfam" id="PF10283"/>
    </source>
</evidence>
<feature type="compositionally biased region" description="Acidic residues" evidence="1">
    <location>
        <begin position="202"/>
        <end position="238"/>
    </location>
</feature>
<accession>A0A8T2JK83</accession>
<organism evidence="3 4">
    <name type="scientific">Hymenochirus boettgeri</name>
    <name type="common">Congo dwarf clawed frog</name>
    <dbReference type="NCBI Taxonomy" id="247094"/>
    <lineage>
        <taxon>Eukaryota</taxon>
        <taxon>Metazoa</taxon>
        <taxon>Chordata</taxon>
        <taxon>Craniata</taxon>
        <taxon>Vertebrata</taxon>
        <taxon>Euteleostomi</taxon>
        <taxon>Amphibia</taxon>
        <taxon>Batrachia</taxon>
        <taxon>Anura</taxon>
        <taxon>Pipoidea</taxon>
        <taxon>Pipidae</taxon>
        <taxon>Pipinae</taxon>
        <taxon>Hymenochirus</taxon>
    </lineage>
</organism>
<feature type="compositionally biased region" description="Polar residues" evidence="1">
    <location>
        <begin position="62"/>
        <end position="92"/>
    </location>
</feature>
<feature type="compositionally biased region" description="Basic and acidic residues" evidence="1">
    <location>
        <begin position="52"/>
        <end position="61"/>
    </location>
</feature>
<dbReference type="Proteomes" id="UP000812440">
    <property type="component" value="Chromosome 5"/>
</dbReference>
<gene>
    <name evidence="3" type="ORF">GDO86_009190</name>
</gene>
<keyword evidence="4" id="KW-1185">Reference proteome</keyword>
<feature type="domain" description="PBZ-type" evidence="2">
    <location>
        <begin position="160"/>
        <end position="183"/>
    </location>
</feature>
<dbReference type="EMBL" id="JAACNH010000004">
    <property type="protein sequence ID" value="KAG8443894.1"/>
    <property type="molecule type" value="Genomic_DNA"/>
</dbReference>